<organism evidence="2 3">
    <name type="scientific">Occultella aeris</name>
    <dbReference type="NCBI Taxonomy" id="2761496"/>
    <lineage>
        <taxon>Bacteria</taxon>
        <taxon>Bacillati</taxon>
        <taxon>Actinomycetota</taxon>
        <taxon>Actinomycetes</taxon>
        <taxon>Micrococcales</taxon>
        <taxon>Ruaniaceae</taxon>
        <taxon>Occultella</taxon>
    </lineage>
</organism>
<keyword evidence="1" id="KW-0812">Transmembrane</keyword>
<keyword evidence="1" id="KW-0472">Membrane</keyword>
<evidence type="ECO:0008006" key="4">
    <source>
        <dbReference type="Google" id="ProtNLM"/>
    </source>
</evidence>
<accession>A0A7M4DLM1</accession>
<reference evidence="2 3" key="1">
    <citation type="submission" date="2019-11" db="EMBL/GenBank/DDBJ databases">
        <authorList>
            <person name="Criscuolo A."/>
        </authorList>
    </citation>
    <scope>NUCLEOTIDE SEQUENCE [LARGE SCALE GENOMIC DNA]</scope>
    <source>
        <strain evidence="2">CIP111667</strain>
    </source>
</reference>
<evidence type="ECO:0000313" key="2">
    <source>
        <dbReference type="EMBL" id="VZO38193.1"/>
    </source>
</evidence>
<feature type="transmembrane region" description="Helical" evidence="1">
    <location>
        <begin position="86"/>
        <end position="114"/>
    </location>
</feature>
<sequence length="158" mass="16149">MSALEVICALIMVVGLFGVVVQVLPGSLIVLGAVLIWAIATGGGAWWVFVIGALAVVAAGVGKYLLAGRGLKRAGVPNSTLIWGGIAGVVGFFVVPVIGLPLFFVLAVFLAEWIRLRDLAPAWSSTKSALKATGVTILVELAGAMVAIGAWVVALIVT</sequence>
<comment type="caution">
    <text evidence="2">The sequence shown here is derived from an EMBL/GenBank/DDBJ whole genome shotgun (WGS) entry which is preliminary data.</text>
</comment>
<protein>
    <recommendedName>
        <fullName evidence="4">DUF456 domain-containing protein</fullName>
    </recommendedName>
</protein>
<dbReference type="RefSeq" id="WP_231955419.1">
    <property type="nucleotide sequence ID" value="NZ_CACRYJ010000046.1"/>
</dbReference>
<dbReference type="Pfam" id="PF04306">
    <property type="entry name" value="DUF456"/>
    <property type="match status" value="1"/>
</dbReference>
<keyword evidence="3" id="KW-1185">Reference proteome</keyword>
<gene>
    <name evidence="2" type="ORF">HALOF300_03038</name>
</gene>
<dbReference type="InterPro" id="IPR007403">
    <property type="entry name" value="DUF456"/>
</dbReference>
<keyword evidence="1" id="KW-1133">Transmembrane helix</keyword>
<dbReference type="AlphaFoldDB" id="A0A7M4DLM1"/>
<dbReference type="Proteomes" id="UP000419743">
    <property type="component" value="Unassembled WGS sequence"/>
</dbReference>
<feature type="transmembrane region" description="Helical" evidence="1">
    <location>
        <begin position="134"/>
        <end position="157"/>
    </location>
</feature>
<dbReference type="EMBL" id="CACRYJ010000046">
    <property type="protein sequence ID" value="VZO38193.1"/>
    <property type="molecule type" value="Genomic_DNA"/>
</dbReference>
<evidence type="ECO:0000256" key="1">
    <source>
        <dbReference type="SAM" id="Phobius"/>
    </source>
</evidence>
<feature type="transmembrane region" description="Helical" evidence="1">
    <location>
        <begin position="46"/>
        <end position="66"/>
    </location>
</feature>
<feature type="transmembrane region" description="Helical" evidence="1">
    <location>
        <begin position="7"/>
        <end position="40"/>
    </location>
</feature>
<proteinExistence type="predicted"/>
<name>A0A7M4DLM1_9MICO</name>
<evidence type="ECO:0000313" key="3">
    <source>
        <dbReference type="Proteomes" id="UP000419743"/>
    </source>
</evidence>